<proteinExistence type="inferred from homology"/>
<keyword evidence="9 12" id="KW-1133">Transmembrane helix</keyword>
<comment type="subcellular location">
    <subcellularLocation>
        <location evidence="1">Endoplasmic reticulum membrane</location>
        <topology evidence="1">Single-pass type IV membrane protein</topology>
    </subcellularLocation>
</comment>
<dbReference type="Pfam" id="PF09753">
    <property type="entry name" value="Use1"/>
    <property type="match status" value="1"/>
</dbReference>
<evidence type="ECO:0000256" key="8">
    <source>
        <dbReference type="ARBA" id="ARBA00022927"/>
    </source>
</evidence>
<protein>
    <recommendedName>
        <fullName evidence="3">Vesicle transport protein USE1</fullName>
    </recommendedName>
    <alternativeName>
        <fullName evidence="11">USE1-like protein</fullName>
    </alternativeName>
</protein>
<comment type="caution">
    <text evidence="13">The sequence shown here is derived from an EMBL/GenBank/DDBJ whole genome shotgun (WGS) entry which is preliminary data.</text>
</comment>
<evidence type="ECO:0000256" key="2">
    <source>
        <dbReference type="ARBA" id="ARBA00007891"/>
    </source>
</evidence>
<keyword evidence="8" id="KW-0653">Protein transport</keyword>
<sequence>MHKIASSNKDNLIRESDRLEHHAYKSCFDVMMILIVIFVIWSFIAMIILIRFFPKV</sequence>
<keyword evidence="5 12" id="KW-0812">Transmembrane</keyword>
<keyword evidence="14" id="KW-1185">Reference proteome</keyword>
<evidence type="ECO:0000256" key="4">
    <source>
        <dbReference type="ARBA" id="ARBA00022448"/>
    </source>
</evidence>
<evidence type="ECO:0000256" key="7">
    <source>
        <dbReference type="ARBA" id="ARBA00022892"/>
    </source>
</evidence>
<accession>A0A8S9ZYI6</accession>
<comment type="similarity">
    <text evidence="2">Belongs to the USE1 family.</text>
</comment>
<evidence type="ECO:0000313" key="13">
    <source>
        <dbReference type="EMBL" id="KAF7638834.1"/>
    </source>
</evidence>
<dbReference type="AlphaFoldDB" id="A0A8S9ZYI6"/>
<gene>
    <name evidence="13" type="ORF">Mgra_00001642</name>
</gene>
<evidence type="ECO:0000256" key="6">
    <source>
        <dbReference type="ARBA" id="ARBA00022824"/>
    </source>
</evidence>
<dbReference type="InterPro" id="IPR019150">
    <property type="entry name" value="Vesicle_transport_protein_Use1"/>
</dbReference>
<evidence type="ECO:0000256" key="1">
    <source>
        <dbReference type="ARBA" id="ARBA00004163"/>
    </source>
</evidence>
<dbReference type="OrthoDB" id="4506189at2759"/>
<evidence type="ECO:0000313" key="14">
    <source>
        <dbReference type="Proteomes" id="UP000605970"/>
    </source>
</evidence>
<keyword evidence="7" id="KW-0931">ER-Golgi transport</keyword>
<evidence type="ECO:0000256" key="10">
    <source>
        <dbReference type="ARBA" id="ARBA00023136"/>
    </source>
</evidence>
<evidence type="ECO:0000256" key="9">
    <source>
        <dbReference type="ARBA" id="ARBA00022989"/>
    </source>
</evidence>
<evidence type="ECO:0000256" key="3">
    <source>
        <dbReference type="ARBA" id="ARBA00015843"/>
    </source>
</evidence>
<keyword evidence="10 12" id="KW-0472">Membrane</keyword>
<dbReference type="GO" id="GO:0016192">
    <property type="term" value="P:vesicle-mediated transport"/>
    <property type="evidence" value="ECO:0007669"/>
    <property type="project" value="UniProtKB-KW"/>
</dbReference>
<evidence type="ECO:0000256" key="12">
    <source>
        <dbReference type="SAM" id="Phobius"/>
    </source>
</evidence>
<keyword evidence="4" id="KW-0813">Transport</keyword>
<keyword evidence="6" id="KW-0256">Endoplasmic reticulum</keyword>
<dbReference type="Proteomes" id="UP000605970">
    <property type="component" value="Unassembled WGS sequence"/>
</dbReference>
<reference evidence="13" key="1">
    <citation type="journal article" date="2020" name="Ecol. Evol.">
        <title>Genome structure and content of the rice root-knot nematode (Meloidogyne graminicola).</title>
        <authorList>
            <person name="Phan N.T."/>
            <person name="Danchin E.G.J."/>
            <person name="Klopp C."/>
            <person name="Perfus-Barbeoch L."/>
            <person name="Kozlowski D.K."/>
            <person name="Koutsovoulos G.D."/>
            <person name="Lopez-Roques C."/>
            <person name="Bouchez O."/>
            <person name="Zahm M."/>
            <person name="Besnard G."/>
            <person name="Bellafiore S."/>
        </authorList>
    </citation>
    <scope>NUCLEOTIDE SEQUENCE</scope>
    <source>
        <strain evidence="13">VN-18</strain>
    </source>
</reference>
<dbReference type="EMBL" id="JABEBT010000009">
    <property type="protein sequence ID" value="KAF7638834.1"/>
    <property type="molecule type" value="Genomic_DNA"/>
</dbReference>
<evidence type="ECO:0000256" key="5">
    <source>
        <dbReference type="ARBA" id="ARBA00022692"/>
    </source>
</evidence>
<evidence type="ECO:0000256" key="11">
    <source>
        <dbReference type="ARBA" id="ARBA00032711"/>
    </source>
</evidence>
<feature type="transmembrane region" description="Helical" evidence="12">
    <location>
        <begin position="30"/>
        <end position="53"/>
    </location>
</feature>
<organism evidence="13 14">
    <name type="scientific">Meloidogyne graminicola</name>
    <dbReference type="NCBI Taxonomy" id="189291"/>
    <lineage>
        <taxon>Eukaryota</taxon>
        <taxon>Metazoa</taxon>
        <taxon>Ecdysozoa</taxon>
        <taxon>Nematoda</taxon>
        <taxon>Chromadorea</taxon>
        <taxon>Rhabditida</taxon>
        <taxon>Tylenchina</taxon>
        <taxon>Tylenchomorpha</taxon>
        <taxon>Tylenchoidea</taxon>
        <taxon>Meloidogynidae</taxon>
        <taxon>Meloidogyninae</taxon>
        <taxon>Meloidogyne</taxon>
    </lineage>
</organism>
<name>A0A8S9ZYI6_9BILA</name>
<dbReference type="GO" id="GO:0015031">
    <property type="term" value="P:protein transport"/>
    <property type="evidence" value="ECO:0007669"/>
    <property type="project" value="UniProtKB-KW"/>
</dbReference>
<dbReference type="GO" id="GO:0005789">
    <property type="term" value="C:endoplasmic reticulum membrane"/>
    <property type="evidence" value="ECO:0007669"/>
    <property type="project" value="UniProtKB-SubCell"/>
</dbReference>